<dbReference type="EMBL" id="LAZR01019397">
    <property type="protein sequence ID" value="KKL92691.1"/>
    <property type="molecule type" value="Genomic_DNA"/>
</dbReference>
<dbReference type="AlphaFoldDB" id="A0A0F9GQ82"/>
<evidence type="ECO:0000259" key="1">
    <source>
        <dbReference type="Pfam" id="PF18066"/>
    </source>
</evidence>
<dbReference type="Pfam" id="PF18066">
    <property type="entry name" value="Phage_ABA_S"/>
    <property type="match status" value="1"/>
</dbReference>
<sequence length="105" mass="11788">MNTAKITRFLAEAIEWTPANKDEHLWGFDPMNDIAHAWMVVEWMLEKQVDIALDSGWECVFYGFNEEGNLEDLGTSEAKTAPEAICIAAVRALADEKQLGEMGIK</sequence>
<gene>
    <name evidence="2" type="ORF">LCGC14_1882170</name>
</gene>
<feature type="domain" description="Phage ABA sandwich" evidence="1">
    <location>
        <begin position="16"/>
        <end position="90"/>
    </location>
</feature>
<protein>
    <recommendedName>
        <fullName evidence="1">Phage ABA sandwich domain-containing protein</fullName>
    </recommendedName>
</protein>
<proteinExistence type="predicted"/>
<accession>A0A0F9GQ82</accession>
<dbReference type="InterPro" id="IPR041270">
    <property type="entry name" value="Phage_ABA_S"/>
</dbReference>
<name>A0A0F9GQ82_9ZZZZ</name>
<comment type="caution">
    <text evidence="2">The sequence shown here is derived from an EMBL/GenBank/DDBJ whole genome shotgun (WGS) entry which is preliminary data.</text>
</comment>
<dbReference type="InterPro" id="IPR028985">
    <property type="entry name" value="Bacillus_phage_prot-like"/>
</dbReference>
<reference evidence="2" key="1">
    <citation type="journal article" date="2015" name="Nature">
        <title>Complex archaea that bridge the gap between prokaryotes and eukaryotes.</title>
        <authorList>
            <person name="Spang A."/>
            <person name="Saw J.H."/>
            <person name="Jorgensen S.L."/>
            <person name="Zaremba-Niedzwiedzka K."/>
            <person name="Martijn J."/>
            <person name="Lind A.E."/>
            <person name="van Eijk R."/>
            <person name="Schleper C."/>
            <person name="Guy L."/>
            <person name="Ettema T.J."/>
        </authorList>
    </citation>
    <scope>NUCLEOTIDE SEQUENCE</scope>
</reference>
<evidence type="ECO:0000313" key="2">
    <source>
        <dbReference type="EMBL" id="KKL92691.1"/>
    </source>
</evidence>
<organism evidence="2">
    <name type="scientific">marine sediment metagenome</name>
    <dbReference type="NCBI Taxonomy" id="412755"/>
    <lineage>
        <taxon>unclassified sequences</taxon>
        <taxon>metagenomes</taxon>
        <taxon>ecological metagenomes</taxon>
    </lineage>
</organism>
<dbReference type="Gene3D" id="3.30.2120.10">
    <property type="entry name" value="Bacillus phage protein-like"/>
    <property type="match status" value="1"/>
</dbReference>